<proteinExistence type="inferred from homology"/>
<sequence>MISLTCHHGLETGRGAGRDALQPGQVALLVIHDLRTGSQQVVLESKELIEAPNWTRDGARLVVNGGGRLLSIAADGSGALTPIEVGAVRGVNNDHVISPDGTTIYFSAEGHLDAVGIEGGQARRISNTHPEDQPYTSWLHGVSPDGQQVAYVSVEPWGEDVFGARNLATIPAAGGAQTQLTTGPNAYDGPEYHPDGGWLYYNSEEASQVAGHAQLFRMRLDTGEREQLTDDDRVNWFPQPQS</sequence>
<dbReference type="InterPro" id="IPR011042">
    <property type="entry name" value="6-blade_b-propeller_TolB-like"/>
</dbReference>
<accession>C0W495</accession>
<name>C0W495_9ACTO</name>
<organism evidence="2 3">
    <name type="scientific">Actinomyces urogenitalis DSM 15434</name>
    <dbReference type="NCBI Taxonomy" id="525246"/>
    <lineage>
        <taxon>Bacteria</taxon>
        <taxon>Bacillati</taxon>
        <taxon>Actinomycetota</taxon>
        <taxon>Actinomycetes</taxon>
        <taxon>Actinomycetales</taxon>
        <taxon>Actinomycetaceae</taxon>
        <taxon>Actinomyces</taxon>
    </lineage>
</organism>
<evidence type="ECO:0000256" key="1">
    <source>
        <dbReference type="ARBA" id="ARBA00009820"/>
    </source>
</evidence>
<dbReference type="SUPFAM" id="SSF69304">
    <property type="entry name" value="Tricorn protease N-terminal domain"/>
    <property type="match status" value="1"/>
</dbReference>
<dbReference type="PANTHER" id="PTHR36842">
    <property type="entry name" value="PROTEIN TOLB HOMOLOG"/>
    <property type="match status" value="1"/>
</dbReference>
<dbReference type="EMBL" id="ACFH01000047">
    <property type="protein sequence ID" value="EEH66444.1"/>
    <property type="molecule type" value="Genomic_DNA"/>
</dbReference>
<dbReference type="RefSeq" id="WP_006547656.1">
    <property type="nucleotide sequence ID" value="NZ_DS999574.1"/>
</dbReference>
<keyword evidence="3" id="KW-1185">Reference proteome</keyword>
<dbReference type="eggNOG" id="COG0823">
    <property type="taxonomic scope" value="Bacteria"/>
</dbReference>
<dbReference type="Pfam" id="PF07676">
    <property type="entry name" value="PD40"/>
    <property type="match status" value="2"/>
</dbReference>
<gene>
    <name evidence="2" type="ORF">HMPREF0058_0689</name>
</gene>
<protein>
    <submittedName>
        <fullName evidence="2">WD40-like protein</fullName>
    </submittedName>
</protein>
<comment type="caution">
    <text evidence="2">The sequence shown here is derived from an EMBL/GenBank/DDBJ whole genome shotgun (WGS) entry which is preliminary data.</text>
</comment>
<dbReference type="GeneID" id="81708754"/>
<comment type="similarity">
    <text evidence="1">Belongs to the TolB family.</text>
</comment>
<dbReference type="Proteomes" id="UP000004778">
    <property type="component" value="Unassembled WGS sequence"/>
</dbReference>
<dbReference type="STRING" id="103621.GCA_001067145_00022"/>
<dbReference type="Gene3D" id="2.120.10.30">
    <property type="entry name" value="TolB, C-terminal domain"/>
    <property type="match status" value="1"/>
</dbReference>
<dbReference type="InterPro" id="IPR011659">
    <property type="entry name" value="WD40"/>
</dbReference>
<dbReference type="PANTHER" id="PTHR36842:SF1">
    <property type="entry name" value="PROTEIN TOLB"/>
    <property type="match status" value="1"/>
</dbReference>
<evidence type="ECO:0000313" key="2">
    <source>
        <dbReference type="EMBL" id="EEH66444.1"/>
    </source>
</evidence>
<evidence type="ECO:0000313" key="3">
    <source>
        <dbReference type="Proteomes" id="UP000004778"/>
    </source>
</evidence>
<dbReference type="AlphaFoldDB" id="C0W495"/>
<reference evidence="2 3" key="1">
    <citation type="submission" date="2009-01" db="EMBL/GenBank/DDBJ databases">
        <authorList>
            <person name="Qin X."/>
            <person name="Bachman B."/>
            <person name="Battles P."/>
            <person name="Bell A."/>
            <person name="Bess C."/>
            <person name="Bickham C."/>
            <person name="Chaboub L."/>
            <person name="Chen D."/>
            <person name="Coyle M."/>
            <person name="Deiros D.R."/>
            <person name="Dinh H."/>
            <person name="Forbes L."/>
            <person name="Fowler G."/>
            <person name="Francisco L."/>
            <person name="Fu Q."/>
            <person name="Gubbala S."/>
            <person name="Hale W."/>
            <person name="Han Y."/>
            <person name="Hemphill L."/>
            <person name="Highlander S.K."/>
            <person name="Hirani K."/>
            <person name="Hogues M."/>
            <person name="Jackson L."/>
            <person name="Jakkamsetti A."/>
            <person name="Javaid M."/>
            <person name="Jiang H."/>
            <person name="Korchina V."/>
            <person name="Kovar C."/>
            <person name="Lara F."/>
            <person name="Lee S."/>
            <person name="Mata R."/>
            <person name="Mathew T."/>
            <person name="Moen C."/>
            <person name="Morales K."/>
            <person name="Munidasa M."/>
            <person name="Nazareth L."/>
            <person name="Ngo R."/>
            <person name="Nguyen L."/>
            <person name="Okwuonu G."/>
            <person name="Ongeri F."/>
            <person name="Patil S."/>
            <person name="Petrosino J."/>
            <person name="Pham C."/>
            <person name="Pham P."/>
            <person name="Pu L.-L."/>
            <person name="Puazo M."/>
            <person name="Raj R."/>
            <person name="Reid J."/>
            <person name="Rouhana J."/>
            <person name="Saada N."/>
            <person name="Shang Y."/>
            <person name="Simmons D."/>
            <person name="Thornton R."/>
            <person name="Warren J."/>
            <person name="Weissenberger G."/>
            <person name="Zhang J."/>
            <person name="Zhang L."/>
            <person name="Zhou C."/>
            <person name="Zhu D."/>
            <person name="Muzny D."/>
            <person name="Worley K."/>
            <person name="Gibbs R."/>
        </authorList>
    </citation>
    <scope>NUCLEOTIDE SEQUENCE [LARGE SCALE GENOMIC DNA]</scope>
    <source>
        <strain evidence="2 3">DSM 15434</strain>
    </source>
</reference>
<dbReference type="HOGENOM" id="CLU_056136_0_0_11"/>